<keyword evidence="8" id="KW-0521">NADP</keyword>
<keyword evidence="16" id="KW-1185">Reference proteome</keyword>
<dbReference type="InterPro" id="IPR003097">
    <property type="entry name" value="CysJ-like_FAD-binding"/>
</dbReference>
<dbReference type="SUPFAM" id="SSF52343">
    <property type="entry name" value="Ferredoxin reductase-like, C-terminal NADP-linked domain"/>
    <property type="match status" value="1"/>
</dbReference>
<dbReference type="EMBL" id="MCGT01000002">
    <property type="protein sequence ID" value="ORX62182.1"/>
    <property type="molecule type" value="Genomic_DNA"/>
</dbReference>
<evidence type="ECO:0000256" key="11">
    <source>
        <dbReference type="ARBA" id="ARBA00039088"/>
    </source>
</evidence>
<evidence type="ECO:0000313" key="15">
    <source>
        <dbReference type="EMBL" id="ORX62182.1"/>
    </source>
</evidence>
<feature type="domain" description="FAD-binding FR-type" evidence="14">
    <location>
        <begin position="312"/>
        <end position="563"/>
    </location>
</feature>
<dbReference type="PRINTS" id="PR00371">
    <property type="entry name" value="FPNCR"/>
</dbReference>
<dbReference type="OrthoDB" id="1856718at2759"/>
<keyword evidence="9" id="KW-0560">Oxidoreductase</keyword>
<dbReference type="SUPFAM" id="SSF63380">
    <property type="entry name" value="Riboflavin synthase domain-like"/>
    <property type="match status" value="1"/>
</dbReference>
<evidence type="ECO:0000256" key="5">
    <source>
        <dbReference type="ARBA" id="ARBA00022643"/>
    </source>
</evidence>
<dbReference type="Proteomes" id="UP000242146">
    <property type="component" value="Unassembled WGS sequence"/>
</dbReference>
<dbReference type="InterPro" id="IPR017938">
    <property type="entry name" value="Riboflavin_synthase-like_b-brl"/>
</dbReference>
<evidence type="ECO:0000256" key="12">
    <source>
        <dbReference type="ARBA" id="ARBA00040659"/>
    </source>
</evidence>
<dbReference type="InterPro" id="IPR039261">
    <property type="entry name" value="FNR_nucleotide-bd"/>
</dbReference>
<dbReference type="InterPro" id="IPR001094">
    <property type="entry name" value="Flavdoxin-like"/>
</dbReference>
<evidence type="ECO:0000256" key="9">
    <source>
        <dbReference type="ARBA" id="ARBA00023002"/>
    </source>
</evidence>
<organism evidence="15 16">
    <name type="scientific">Hesseltinella vesiculosa</name>
    <dbReference type="NCBI Taxonomy" id="101127"/>
    <lineage>
        <taxon>Eukaryota</taxon>
        <taxon>Fungi</taxon>
        <taxon>Fungi incertae sedis</taxon>
        <taxon>Mucoromycota</taxon>
        <taxon>Mucoromycotina</taxon>
        <taxon>Mucoromycetes</taxon>
        <taxon>Mucorales</taxon>
        <taxon>Cunninghamellaceae</taxon>
        <taxon>Hesseltinella</taxon>
    </lineage>
</organism>
<evidence type="ECO:0000256" key="1">
    <source>
        <dbReference type="ARBA" id="ARBA00001917"/>
    </source>
</evidence>
<evidence type="ECO:0000256" key="3">
    <source>
        <dbReference type="ARBA" id="ARBA00022605"/>
    </source>
</evidence>
<comment type="cofactor">
    <cofactor evidence="2">
        <name>FAD</name>
        <dbReference type="ChEBI" id="CHEBI:57692"/>
    </cofactor>
</comment>
<comment type="caution">
    <text evidence="15">The sequence shown here is derived from an EMBL/GenBank/DDBJ whole genome shotgun (WGS) entry which is preliminary data.</text>
</comment>
<keyword evidence="6" id="KW-0949">S-adenosyl-L-methionine</keyword>
<dbReference type="PROSITE" id="PS50902">
    <property type="entry name" value="FLAVODOXIN_LIKE"/>
    <property type="match status" value="1"/>
</dbReference>
<dbReference type="Pfam" id="PF00175">
    <property type="entry name" value="NAD_binding_1"/>
    <property type="match status" value="1"/>
</dbReference>
<dbReference type="FunFam" id="1.20.990.10:FF:000007">
    <property type="entry name" value="Methionine synthase reductase"/>
    <property type="match status" value="1"/>
</dbReference>
<dbReference type="PRINTS" id="PR00369">
    <property type="entry name" value="FLAVODOXIN"/>
</dbReference>
<keyword evidence="4" id="KW-0285">Flavoprotein</keyword>
<evidence type="ECO:0000256" key="2">
    <source>
        <dbReference type="ARBA" id="ARBA00001974"/>
    </source>
</evidence>
<proteinExistence type="predicted"/>
<evidence type="ECO:0000313" key="16">
    <source>
        <dbReference type="Proteomes" id="UP000242146"/>
    </source>
</evidence>
<evidence type="ECO:0000256" key="6">
    <source>
        <dbReference type="ARBA" id="ARBA00022691"/>
    </source>
</evidence>
<feature type="domain" description="Flavodoxin-like" evidence="13">
    <location>
        <begin position="6"/>
        <end position="147"/>
    </location>
</feature>
<dbReference type="Gene3D" id="3.40.50.360">
    <property type="match status" value="1"/>
</dbReference>
<dbReference type="PANTHER" id="PTHR19384">
    <property type="entry name" value="NITRIC OXIDE SYNTHASE-RELATED"/>
    <property type="match status" value="1"/>
</dbReference>
<evidence type="ECO:0000256" key="7">
    <source>
        <dbReference type="ARBA" id="ARBA00022827"/>
    </source>
</evidence>
<dbReference type="Pfam" id="PF00258">
    <property type="entry name" value="Flavodoxin_1"/>
    <property type="match status" value="1"/>
</dbReference>
<dbReference type="GO" id="GO:0050660">
    <property type="term" value="F:flavin adenine dinucleotide binding"/>
    <property type="evidence" value="ECO:0007669"/>
    <property type="project" value="TreeGrafter"/>
</dbReference>
<evidence type="ECO:0000259" key="14">
    <source>
        <dbReference type="PROSITE" id="PS51384"/>
    </source>
</evidence>
<dbReference type="Pfam" id="PF00667">
    <property type="entry name" value="FAD_binding_1"/>
    <property type="match status" value="1"/>
</dbReference>
<dbReference type="GO" id="GO:0005829">
    <property type="term" value="C:cytosol"/>
    <property type="evidence" value="ECO:0007669"/>
    <property type="project" value="TreeGrafter"/>
</dbReference>
<name>A0A1X2GVX7_9FUNG</name>
<dbReference type="PANTHER" id="PTHR19384:SF84">
    <property type="entry name" value="METHIONINE SYNTHASE REDUCTASE"/>
    <property type="match status" value="1"/>
</dbReference>
<dbReference type="InterPro" id="IPR029039">
    <property type="entry name" value="Flavoprotein-like_sf"/>
</dbReference>
<evidence type="ECO:0000256" key="10">
    <source>
        <dbReference type="ARBA" id="ARBA00023167"/>
    </source>
</evidence>
<dbReference type="GO" id="GO:0009086">
    <property type="term" value="P:methionine biosynthetic process"/>
    <property type="evidence" value="ECO:0007669"/>
    <property type="project" value="UniProtKB-KW"/>
</dbReference>
<dbReference type="InterPro" id="IPR008254">
    <property type="entry name" value="Flavodoxin/NO_synth"/>
</dbReference>
<keyword evidence="5" id="KW-0288">FMN</keyword>
<dbReference type="GO" id="GO:0010181">
    <property type="term" value="F:FMN binding"/>
    <property type="evidence" value="ECO:0007669"/>
    <property type="project" value="InterPro"/>
</dbReference>
<dbReference type="Gene3D" id="2.40.30.10">
    <property type="entry name" value="Translation factors"/>
    <property type="match status" value="1"/>
</dbReference>
<gene>
    <name evidence="15" type="ORF">DM01DRAFT_1298788</name>
</gene>
<dbReference type="STRING" id="101127.A0A1X2GVX7"/>
<dbReference type="InterPro" id="IPR001433">
    <property type="entry name" value="OxRdtase_FAD/NAD-bd"/>
</dbReference>
<dbReference type="EC" id="1.16.1.8" evidence="11"/>
<evidence type="ECO:0000256" key="4">
    <source>
        <dbReference type="ARBA" id="ARBA00022630"/>
    </source>
</evidence>
<sequence>MSAESYLILWASQTGNAEWIAKNIHSEAKKRGYKGDCVLMNDYEKSTIDTVGVLIFVSSNTGDGDPPDNALKFWRFLRRQKEKDYFKNRQITCLGLGDTNYSNFNNTIKRIEKKCKELGASVFYEKGMADDAEGLENVVDPWIEHLWDALPKVLESQGAVEEDTSVDKVADLLDKTSIAAHQAHDQPYSFEGRKNDIPAPVDKYLNLTDSLVKQPAPPAQPEPYSFKGRTTSIPDPVQKYLALDNSLVKQPARVDPAQGTPVTLDYSGLTPGIKLTAIPKAAAANVQWTSLATLADHPTPAAQVPDWVVTPSPISYAPVTLARCLTTDDAVKRSLLVELAVENELTFEPGDAFGIVAPNDEQLVHALVLRLAPDELDGYNMLHQVKGDNLPSHLEKAQSLTLVDVLRYGVDLTSAPRKALLRMLADHTSDLEEKTRLMYLCSKQGLAQFNALRAQSPTLLDLLTTFPSCQPPTCRLLDLLPAHQPRYYSIANSPISHNGRIRFVFNVVEYTTPEGVSRRGVATPWLDSLTGQVPFKNSQQTQPSLSNIHVPIFVRPNNPFALPVDTKRPLLLIGPGTGVAPLLGFAQHRQAQRLLRQSMGGVGLHPNLDILQDFGPIHLYDGCRDRSKDYLFPDEFQTLVNDRTITKLNLAISREDPANKTYVQDLLRQHAADLYDFIVNQDAAIYICGDAKGMAKGVNDAFVDILVKHEQLDVVQANQRLVEWMSNGKYLRDLWA</sequence>
<dbReference type="GO" id="GO:0030586">
    <property type="term" value="F:[methionine synthase] reductase (NADPH) activity"/>
    <property type="evidence" value="ECO:0007669"/>
    <property type="project" value="UniProtKB-EC"/>
</dbReference>
<protein>
    <recommendedName>
        <fullName evidence="12">Methionine synthase reductase</fullName>
        <ecNumber evidence="11">1.16.1.8</ecNumber>
    </recommendedName>
</protein>
<dbReference type="SUPFAM" id="SSF52218">
    <property type="entry name" value="Flavoproteins"/>
    <property type="match status" value="1"/>
</dbReference>
<dbReference type="InterPro" id="IPR023173">
    <property type="entry name" value="NADPH_Cyt_P450_Rdtase_alpha"/>
</dbReference>
<dbReference type="FunFam" id="3.40.50.360:FF:000059">
    <property type="entry name" value="5-methyltetrahydrofolate-homocysteine methyltransferase reductase"/>
    <property type="match status" value="1"/>
</dbReference>
<dbReference type="AlphaFoldDB" id="A0A1X2GVX7"/>
<dbReference type="Gene3D" id="1.20.990.10">
    <property type="entry name" value="NADPH-cytochrome p450 Reductase, Chain A, domain 3"/>
    <property type="match status" value="1"/>
</dbReference>
<keyword evidence="10" id="KW-0486">Methionine biosynthesis</keyword>
<keyword evidence="3" id="KW-0028">Amino-acid biosynthesis</keyword>
<dbReference type="Gene3D" id="3.40.50.80">
    <property type="entry name" value="Nucleotide-binding domain of ferredoxin-NADP reductase (FNR) module"/>
    <property type="match status" value="1"/>
</dbReference>
<dbReference type="PROSITE" id="PS51384">
    <property type="entry name" value="FAD_FR"/>
    <property type="match status" value="1"/>
</dbReference>
<comment type="cofactor">
    <cofactor evidence="1">
        <name>FMN</name>
        <dbReference type="ChEBI" id="CHEBI:58210"/>
    </cofactor>
</comment>
<dbReference type="GO" id="GO:0050667">
    <property type="term" value="P:homocysteine metabolic process"/>
    <property type="evidence" value="ECO:0007669"/>
    <property type="project" value="TreeGrafter"/>
</dbReference>
<dbReference type="InterPro" id="IPR017927">
    <property type="entry name" value="FAD-bd_FR_type"/>
</dbReference>
<accession>A0A1X2GVX7</accession>
<evidence type="ECO:0000259" key="13">
    <source>
        <dbReference type="PROSITE" id="PS50902"/>
    </source>
</evidence>
<dbReference type="InterPro" id="IPR001709">
    <property type="entry name" value="Flavoprot_Pyr_Nucl_cyt_Rdtase"/>
</dbReference>
<evidence type="ECO:0000256" key="8">
    <source>
        <dbReference type="ARBA" id="ARBA00022857"/>
    </source>
</evidence>
<reference evidence="15 16" key="1">
    <citation type="submission" date="2016-07" db="EMBL/GenBank/DDBJ databases">
        <title>Pervasive Adenine N6-methylation of Active Genes in Fungi.</title>
        <authorList>
            <consortium name="DOE Joint Genome Institute"/>
            <person name="Mondo S.J."/>
            <person name="Dannebaum R.O."/>
            <person name="Kuo R.C."/>
            <person name="Labutti K."/>
            <person name="Haridas S."/>
            <person name="Kuo A."/>
            <person name="Salamov A."/>
            <person name="Ahrendt S.R."/>
            <person name="Lipzen A."/>
            <person name="Sullivan W."/>
            <person name="Andreopoulos W.B."/>
            <person name="Clum A."/>
            <person name="Lindquist E."/>
            <person name="Daum C."/>
            <person name="Ramamoorthy G.K."/>
            <person name="Gryganskyi A."/>
            <person name="Culley D."/>
            <person name="Magnuson J.K."/>
            <person name="James T.Y."/>
            <person name="O'Malley M.A."/>
            <person name="Stajich J.E."/>
            <person name="Spatafora J.W."/>
            <person name="Visel A."/>
            <person name="Grigoriev I.V."/>
        </authorList>
    </citation>
    <scope>NUCLEOTIDE SEQUENCE [LARGE SCALE GENOMIC DNA]</scope>
    <source>
        <strain evidence="15 16">NRRL 3301</strain>
    </source>
</reference>
<keyword evidence="7" id="KW-0274">FAD</keyword>